<keyword evidence="1" id="KW-1133">Transmembrane helix</keyword>
<keyword evidence="1" id="KW-0812">Transmembrane</keyword>
<proteinExistence type="predicted"/>
<dbReference type="EMBL" id="CP026995">
    <property type="protein sequence ID" value="QLH07555.1"/>
    <property type="molecule type" value="Genomic_DNA"/>
</dbReference>
<protein>
    <submittedName>
        <fullName evidence="2">Uncharacterized protein</fullName>
    </submittedName>
</protein>
<evidence type="ECO:0000313" key="3">
    <source>
        <dbReference type="Proteomes" id="UP000509478"/>
    </source>
</evidence>
<keyword evidence="3" id="KW-1185">Reference proteome</keyword>
<feature type="transmembrane region" description="Helical" evidence="1">
    <location>
        <begin position="77"/>
        <end position="97"/>
    </location>
</feature>
<organism evidence="2 3">
    <name type="scientific">Nitrosopumilus ureiphilus</name>
    <dbReference type="NCBI Taxonomy" id="1470067"/>
    <lineage>
        <taxon>Archaea</taxon>
        <taxon>Nitrososphaerota</taxon>
        <taxon>Nitrososphaeria</taxon>
        <taxon>Nitrosopumilales</taxon>
        <taxon>Nitrosopumilaceae</taxon>
        <taxon>Nitrosopumilus</taxon>
    </lineage>
</organism>
<dbReference type="Proteomes" id="UP000509478">
    <property type="component" value="Chromosome"/>
</dbReference>
<evidence type="ECO:0000313" key="2">
    <source>
        <dbReference type="EMBL" id="QLH07555.1"/>
    </source>
</evidence>
<reference evidence="2 3" key="1">
    <citation type="submission" date="2018-02" db="EMBL/GenBank/DDBJ databases">
        <title>Complete genome of Nitrosopumilus ureaphilus PS0.</title>
        <authorList>
            <person name="Qin W."/>
            <person name="Zheng Y."/>
            <person name="Stahl D.A."/>
        </authorList>
    </citation>
    <scope>NUCLEOTIDE SEQUENCE [LARGE SCALE GENOMIC DNA]</scope>
    <source>
        <strain evidence="2 3">PS0</strain>
    </source>
</reference>
<dbReference type="OrthoDB" id="12007at2157"/>
<dbReference type="AlphaFoldDB" id="A0A7D5M6D2"/>
<gene>
    <name evidence="2" type="ORF">C5F50_11120</name>
</gene>
<name>A0A7D5M6D2_9ARCH</name>
<dbReference type="KEGG" id="nue:C5F50_11120"/>
<sequence length="110" mass="11198">MNTKILLAASLVAVFTIGLYAEDAIAFAQYMGNVGSEGETGSYTLEEALEIQRRRIEAAEANPASGSGTPYLDASGVVGASVIAGAVFGGIAGAFFIRGRSGKYAAMGRG</sequence>
<accession>A0A7D5M6D2</accession>
<evidence type="ECO:0000256" key="1">
    <source>
        <dbReference type="SAM" id="Phobius"/>
    </source>
</evidence>
<keyword evidence="1" id="KW-0472">Membrane</keyword>